<accession>A0ABS5RFE7</accession>
<keyword evidence="2" id="KW-1185">Reference proteome</keyword>
<dbReference type="Proteomes" id="UP001519535">
    <property type="component" value="Unassembled WGS sequence"/>
</dbReference>
<name>A0ABS5RFE7_9MYCO</name>
<protein>
    <submittedName>
        <fullName evidence="1">Uncharacterized protein</fullName>
    </submittedName>
</protein>
<evidence type="ECO:0000313" key="1">
    <source>
        <dbReference type="EMBL" id="MBS9533015.1"/>
    </source>
</evidence>
<dbReference type="RefSeq" id="WP_214091897.1">
    <property type="nucleotide sequence ID" value="NZ_JAHCLR010000006.1"/>
</dbReference>
<proteinExistence type="predicted"/>
<comment type="caution">
    <text evidence="1">The sequence shown here is derived from an EMBL/GenBank/DDBJ whole genome shotgun (WGS) entry which is preliminary data.</text>
</comment>
<sequence>MAADNFRFHDMDTGPAELAGQLPRNATYMGFRPGPDRPDYCIFMLEKPLQWILPAGFDESRFAPDGMVRTVPEFGRVASVPSVLAFTRLVGDRIDPSARKLPVGLAYILNWNLGQEAVVDFDKVHYAAVVHLSAQPDPGGAPTG</sequence>
<organism evidence="1 2">
    <name type="scientific">Mycolicibacter acidiphilus</name>
    <dbReference type="NCBI Taxonomy" id="2835306"/>
    <lineage>
        <taxon>Bacteria</taxon>
        <taxon>Bacillati</taxon>
        <taxon>Actinomycetota</taxon>
        <taxon>Actinomycetes</taxon>
        <taxon>Mycobacteriales</taxon>
        <taxon>Mycobacteriaceae</taxon>
        <taxon>Mycolicibacter</taxon>
    </lineage>
</organism>
<evidence type="ECO:0000313" key="2">
    <source>
        <dbReference type="Proteomes" id="UP001519535"/>
    </source>
</evidence>
<gene>
    <name evidence="1" type="ORF">KIH27_05360</name>
</gene>
<dbReference type="EMBL" id="JAHCLR010000006">
    <property type="protein sequence ID" value="MBS9533015.1"/>
    <property type="molecule type" value="Genomic_DNA"/>
</dbReference>
<reference evidence="1 2" key="1">
    <citation type="submission" date="2021-05" db="EMBL/GenBank/DDBJ databases">
        <title>Mycobacterium acidophilum sp. nov., an extremely acid-tolerant member of the genus Mycobacterium.</title>
        <authorList>
            <person name="Xia J."/>
        </authorList>
    </citation>
    <scope>NUCLEOTIDE SEQUENCE [LARGE SCALE GENOMIC DNA]</scope>
    <source>
        <strain evidence="1 2">M1</strain>
    </source>
</reference>